<dbReference type="AlphaFoldDB" id="A0A7J7CYJ0"/>
<keyword evidence="8" id="KW-1185">Reference proteome</keyword>
<dbReference type="SUPFAM" id="SSF51197">
    <property type="entry name" value="Clavaminate synthase-like"/>
    <property type="match status" value="1"/>
</dbReference>
<reference evidence="7 8" key="1">
    <citation type="journal article" date="2020" name="Nat. Commun.">
        <title>Genome of Tripterygium wilfordii and identification of cytochrome P450 involved in triptolide biosynthesis.</title>
        <authorList>
            <person name="Tu L."/>
            <person name="Su P."/>
            <person name="Zhang Z."/>
            <person name="Gao L."/>
            <person name="Wang J."/>
            <person name="Hu T."/>
            <person name="Zhou J."/>
            <person name="Zhang Y."/>
            <person name="Zhao Y."/>
            <person name="Liu Y."/>
            <person name="Song Y."/>
            <person name="Tong Y."/>
            <person name="Lu Y."/>
            <person name="Yang J."/>
            <person name="Xu C."/>
            <person name="Jia M."/>
            <person name="Peters R.J."/>
            <person name="Huang L."/>
            <person name="Gao W."/>
        </authorList>
    </citation>
    <scope>NUCLEOTIDE SEQUENCE [LARGE SCALE GENOMIC DNA]</scope>
    <source>
        <strain evidence="8">cv. XIE 37</strain>
        <tissue evidence="7">Leaf</tissue>
    </source>
</reference>
<evidence type="ECO:0000256" key="3">
    <source>
        <dbReference type="SAM" id="MobiDB-lite"/>
    </source>
</evidence>
<sequence>MATSSPESMPERVFEFRAPPPSPIASGRRSSVTNDEFLSEFLERSLRVPDLVLPDKIFPKQKIVETPPRIDLSSLNSAKDVGSINSKIILDSIARIGCFQLVNHGISGGKISSTLGLAAEIFGVPPEKKAAVTRVPEKLFGFEEVHSGEECGLSEEFVWCNDESLKLDMEGIWPAGYSKFSEKMKSLSSDMENFAEKILQVIWGKNLNKQVYQNELLQRQEFTGTICHLYKHNCNISADQRATSLRYDVIRTLIRGIEHSHALCLHICNGSSEFHVYSKKDWITFLPDKDSIIVTVGDQIQTVSGGQYKHVIGRPLFKDEEEDCISMAFLYSPTVTNNYSCRSTEEGKTISVAKQAIAAIIFTLIYQFLVYIYKNL</sequence>
<keyword evidence="1" id="KW-0479">Metal-binding</keyword>
<accession>A0A7J7CYJ0</accession>
<dbReference type="PANTHER" id="PTHR34945:SF8">
    <property type="entry name" value="DOWNSTREAM TARGET OF AGL15-4"/>
    <property type="match status" value="1"/>
</dbReference>
<dbReference type="FunCoup" id="A0A7J7CYJ0">
    <property type="interactions" value="493"/>
</dbReference>
<protein>
    <recommendedName>
        <fullName evidence="9">Non-haem dioxygenase N-terminal domain-containing protein</fullName>
    </recommendedName>
</protein>
<dbReference type="InterPro" id="IPR044861">
    <property type="entry name" value="IPNS-like_FE2OG_OXY"/>
</dbReference>
<evidence type="ECO:0000256" key="4">
    <source>
        <dbReference type="SAM" id="Phobius"/>
    </source>
</evidence>
<proteinExistence type="predicted"/>
<evidence type="ECO:0000259" key="6">
    <source>
        <dbReference type="Pfam" id="PF14226"/>
    </source>
</evidence>
<organism evidence="7 8">
    <name type="scientific">Tripterygium wilfordii</name>
    <name type="common">Thunder God vine</name>
    <dbReference type="NCBI Taxonomy" id="458696"/>
    <lineage>
        <taxon>Eukaryota</taxon>
        <taxon>Viridiplantae</taxon>
        <taxon>Streptophyta</taxon>
        <taxon>Embryophyta</taxon>
        <taxon>Tracheophyta</taxon>
        <taxon>Spermatophyta</taxon>
        <taxon>Magnoliopsida</taxon>
        <taxon>eudicotyledons</taxon>
        <taxon>Gunneridae</taxon>
        <taxon>Pentapetalae</taxon>
        <taxon>rosids</taxon>
        <taxon>fabids</taxon>
        <taxon>Celastrales</taxon>
        <taxon>Celastraceae</taxon>
        <taxon>Tripterygium</taxon>
    </lineage>
</organism>
<dbReference type="InParanoid" id="A0A7J7CYJ0"/>
<dbReference type="Gene3D" id="2.60.120.330">
    <property type="entry name" value="B-lactam Antibiotic, Isopenicillin N Synthase, Chain"/>
    <property type="match status" value="1"/>
</dbReference>
<evidence type="ECO:0000256" key="1">
    <source>
        <dbReference type="ARBA" id="ARBA00022723"/>
    </source>
</evidence>
<evidence type="ECO:0000313" key="7">
    <source>
        <dbReference type="EMBL" id="KAF5739175.1"/>
    </source>
</evidence>
<keyword evidence="4" id="KW-0472">Membrane</keyword>
<dbReference type="GO" id="GO:0046872">
    <property type="term" value="F:metal ion binding"/>
    <property type="evidence" value="ECO:0007669"/>
    <property type="project" value="UniProtKB-KW"/>
</dbReference>
<name>A0A7J7CYJ0_TRIWF</name>
<evidence type="ECO:0000313" key="8">
    <source>
        <dbReference type="Proteomes" id="UP000593562"/>
    </source>
</evidence>
<keyword evidence="4" id="KW-0812">Transmembrane</keyword>
<dbReference type="InterPro" id="IPR026992">
    <property type="entry name" value="DIOX_N"/>
</dbReference>
<feature type="domain" description="Non-haem dioxygenase N-terminal" evidence="6">
    <location>
        <begin position="68"/>
        <end position="149"/>
    </location>
</feature>
<dbReference type="PANTHER" id="PTHR34945">
    <property type="entry name" value="2-OXOGLUTARATE (2OG) AND FE(II)-DEPENDENT OXYGENASE SUPERFAMILY PROTEIN"/>
    <property type="match status" value="1"/>
</dbReference>
<dbReference type="Pfam" id="PF14226">
    <property type="entry name" value="DIOX_N"/>
    <property type="match status" value="1"/>
</dbReference>
<dbReference type="Pfam" id="PF03171">
    <property type="entry name" value="2OG-FeII_Oxy"/>
    <property type="match status" value="1"/>
</dbReference>
<dbReference type="Proteomes" id="UP000593562">
    <property type="component" value="Unassembled WGS sequence"/>
</dbReference>
<evidence type="ECO:0000256" key="2">
    <source>
        <dbReference type="ARBA" id="ARBA00023004"/>
    </source>
</evidence>
<keyword evidence="2" id="KW-0408">Iron</keyword>
<feature type="region of interest" description="Disordered" evidence="3">
    <location>
        <begin position="1"/>
        <end position="29"/>
    </location>
</feature>
<comment type="caution">
    <text evidence="7">The sequence shown here is derived from an EMBL/GenBank/DDBJ whole genome shotgun (WGS) entry which is preliminary data.</text>
</comment>
<dbReference type="EMBL" id="JAAARO010000012">
    <property type="protein sequence ID" value="KAF5739175.1"/>
    <property type="molecule type" value="Genomic_DNA"/>
</dbReference>
<feature type="domain" description="Isopenicillin N synthase-like Fe(2+) 2OG dioxygenase" evidence="5">
    <location>
        <begin position="258"/>
        <end position="332"/>
    </location>
</feature>
<dbReference type="OrthoDB" id="1928184at2759"/>
<evidence type="ECO:0000259" key="5">
    <source>
        <dbReference type="Pfam" id="PF03171"/>
    </source>
</evidence>
<gene>
    <name evidence="7" type="ORF">HS088_TW12G00376</name>
</gene>
<dbReference type="InterPro" id="IPR027443">
    <property type="entry name" value="IPNS-like_sf"/>
</dbReference>
<evidence type="ECO:0008006" key="9">
    <source>
        <dbReference type="Google" id="ProtNLM"/>
    </source>
</evidence>
<keyword evidence="4" id="KW-1133">Transmembrane helix</keyword>
<feature type="transmembrane region" description="Helical" evidence="4">
    <location>
        <begin position="356"/>
        <end position="373"/>
    </location>
</feature>